<reference evidence="3" key="1">
    <citation type="submission" date="2017-09" db="EMBL/GenBank/DDBJ databases">
        <title>Arcobacter canalis sp. nov., a new species isolated from a water canal contaminated with urban sewage.</title>
        <authorList>
            <person name="Perez-Cataluna A."/>
            <person name="Salas-Masso N."/>
            <person name="Figueras M.J."/>
        </authorList>
    </citation>
    <scope>NUCLEOTIDE SEQUENCE [LARGE SCALE GENOMIC DNA]</scope>
    <source>
        <strain evidence="3">CECT 7727</strain>
    </source>
</reference>
<organism evidence="1 4">
    <name type="scientific">Malaciobacter marinus</name>
    <dbReference type="NCBI Taxonomy" id="505249"/>
    <lineage>
        <taxon>Bacteria</taxon>
        <taxon>Pseudomonadati</taxon>
        <taxon>Campylobacterota</taxon>
        <taxon>Epsilonproteobacteria</taxon>
        <taxon>Campylobacterales</taxon>
        <taxon>Arcobacteraceae</taxon>
        <taxon>Malaciobacter</taxon>
    </lineage>
</organism>
<evidence type="ECO:0000313" key="4">
    <source>
        <dbReference type="Proteomes" id="UP000264693"/>
    </source>
</evidence>
<reference evidence="2" key="2">
    <citation type="submission" date="2017-09" db="EMBL/GenBank/DDBJ databases">
        <authorList>
            <person name="Perez-Cataluna A."/>
            <person name="Figueras M.J."/>
            <person name="Salas-Masso N."/>
        </authorList>
    </citation>
    <scope>NUCLEOTIDE SEQUENCE</scope>
    <source>
        <strain evidence="2">CECT 7727</strain>
    </source>
</reference>
<protein>
    <submittedName>
        <fullName evidence="1">Uncharacterized protein</fullName>
    </submittedName>
</protein>
<dbReference type="Proteomes" id="UP000224740">
    <property type="component" value="Unassembled WGS sequence"/>
</dbReference>
<dbReference type="RefSeq" id="WP_099311489.1">
    <property type="nucleotide sequence ID" value="NZ_CP032101.1"/>
</dbReference>
<dbReference type="EMBL" id="NXAO01000046">
    <property type="protein sequence ID" value="PHO14815.1"/>
    <property type="molecule type" value="Genomic_DNA"/>
</dbReference>
<dbReference type="Proteomes" id="UP000264693">
    <property type="component" value="Chromosome"/>
</dbReference>
<keyword evidence="3" id="KW-1185">Reference proteome</keyword>
<evidence type="ECO:0000313" key="3">
    <source>
        <dbReference type="Proteomes" id="UP000224740"/>
    </source>
</evidence>
<dbReference type="KEGG" id="amar:AMRN_1416"/>
<name>A0A347TKM4_9BACT</name>
<proteinExistence type="predicted"/>
<dbReference type="AlphaFoldDB" id="A0A347TKM4"/>
<evidence type="ECO:0000313" key="1">
    <source>
        <dbReference type="EMBL" id="AXX87152.1"/>
    </source>
</evidence>
<accession>A0A347TKM4</accession>
<reference evidence="1 4" key="3">
    <citation type="submission" date="2018-08" db="EMBL/GenBank/DDBJ databases">
        <title>Complete genome of the Arcobacter marinus type strain JCM 15502.</title>
        <authorList>
            <person name="Miller W.G."/>
            <person name="Yee E."/>
            <person name="Huynh S."/>
            <person name="Parker C.T."/>
        </authorList>
    </citation>
    <scope>NUCLEOTIDE SEQUENCE [LARGE SCALE GENOMIC DNA]</scope>
    <source>
        <strain evidence="1 4">JCM 15502</strain>
    </source>
</reference>
<sequence length="79" mass="9208">MTKNQREEIEKLLKQNEVAVDIQQVQIAKDENGYPVFELRFENPPTNYKVVKIIEPYKGAVLEDLDFKEVLQDEATKQA</sequence>
<gene>
    <name evidence="1" type="ORF">AMRN_1416</name>
    <name evidence="2" type="ORF">CPH92_09520</name>
</gene>
<dbReference type="EMBL" id="CP032101">
    <property type="protein sequence ID" value="AXX87152.1"/>
    <property type="molecule type" value="Genomic_DNA"/>
</dbReference>
<evidence type="ECO:0000313" key="2">
    <source>
        <dbReference type="EMBL" id="PHO14815.1"/>
    </source>
</evidence>